<evidence type="ECO:0000313" key="2">
    <source>
        <dbReference type="Proteomes" id="UP000008522"/>
    </source>
</evidence>
<reference evidence="1 2" key="1">
    <citation type="journal article" date="2011" name="BMC Genomics">
        <title>Complete genome sequence of Brachyspira intermedia reveals unique genomic features in Brachyspira species and phage-mediated horizontal gene transfer.</title>
        <authorList>
            <person name="Hafstrom T."/>
            <person name="Jansson D.S."/>
            <person name="Segerman B."/>
        </authorList>
    </citation>
    <scope>NUCLEOTIDE SEQUENCE [LARGE SCALE GENOMIC DNA]</scope>
    <source>
        <strain evidence="2">ATCC 51140 / PWS/A</strain>
    </source>
</reference>
<accession>G0ELY2</accession>
<dbReference type="HOGENOM" id="CLU_3285930_0_0_12"/>
<keyword evidence="2" id="KW-1185">Reference proteome</keyword>
<dbReference type="PATRIC" id="fig|1045858.4.peg.2225"/>
<name>G0ELY2_BRAIP</name>
<protein>
    <submittedName>
        <fullName evidence="1">Uncharacterized protein</fullName>
    </submittedName>
</protein>
<organism evidence="1 2">
    <name type="scientific">Brachyspira intermedia (strain ATCC 51140 / PWS/A)</name>
    <name type="common">Serpulina intermedia</name>
    <dbReference type="NCBI Taxonomy" id="1045858"/>
    <lineage>
        <taxon>Bacteria</taxon>
        <taxon>Pseudomonadati</taxon>
        <taxon>Spirochaetota</taxon>
        <taxon>Spirochaetia</taxon>
        <taxon>Brachyspirales</taxon>
        <taxon>Brachyspiraceae</taxon>
        <taxon>Brachyspira</taxon>
    </lineage>
</organism>
<dbReference type="KEGG" id="bip:Bint_2223"/>
<sequence>MMIVLKFIVFSKFYIKLYTHDMFIKQYKIIIVKAIIFLNK</sequence>
<dbReference type="EMBL" id="CP002874">
    <property type="protein sequence ID" value="AEM22831.1"/>
    <property type="molecule type" value="Genomic_DNA"/>
</dbReference>
<proteinExistence type="predicted"/>
<dbReference type="Proteomes" id="UP000008522">
    <property type="component" value="Chromosome"/>
</dbReference>
<gene>
    <name evidence="1" type="ordered locus">Bint_2223</name>
</gene>
<dbReference type="AlphaFoldDB" id="G0ELY2"/>
<evidence type="ECO:0000313" key="1">
    <source>
        <dbReference type="EMBL" id="AEM22831.1"/>
    </source>
</evidence>